<protein>
    <submittedName>
        <fullName evidence="2">Methyltransferase type 11</fullName>
    </submittedName>
</protein>
<feature type="domain" description="Methyltransferase" evidence="1">
    <location>
        <begin position="43"/>
        <end position="136"/>
    </location>
</feature>
<dbReference type="PANTHER" id="PTHR42912">
    <property type="entry name" value="METHYLTRANSFERASE"/>
    <property type="match status" value="1"/>
</dbReference>
<proteinExistence type="predicted"/>
<evidence type="ECO:0000313" key="3">
    <source>
        <dbReference type="Proteomes" id="UP000005868"/>
    </source>
</evidence>
<dbReference type="AlphaFoldDB" id="G7V7I1"/>
<reference evidence="3" key="1">
    <citation type="submission" date="2011-10" db="EMBL/GenBank/DDBJ databases">
        <title>The complete genome of chromosome of Thermovirga lienii DSM 17291.</title>
        <authorList>
            <consortium name="US DOE Joint Genome Institute (JGI-PGF)"/>
            <person name="Lucas S."/>
            <person name="Copeland A."/>
            <person name="Lapidus A."/>
            <person name="Glavina del Rio T."/>
            <person name="Dalin E."/>
            <person name="Tice H."/>
            <person name="Bruce D."/>
            <person name="Goodwin L."/>
            <person name="Pitluck S."/>
            <person name="Peters L."/>
            <person name="Mikhailova N."/>
            <person name="Saunders E."/>
            <person name="Kyrpides N."/>
            <person name="Mavromatis K."/>
            <person name="Ivanova N."/>
            <person name="Last F.I."/>
            <person name="Brettin T."/>
            <person name="Detter J.C."/>
            <person name="Han C."/>
            <person name="Larimer F."/>
            <person name="Land M."/>
            <person name="Hauser L."/>
            <person name="Markowitz V."/>
            <person name="Cheng J.-F."/>
            <person name="Hugenholtz P."/>
            <person name="Woyke T."/>
            <person name="Wu D."/>
            <person name="Spring S."/>
            <person name="Schroeder M."/>
            <person name="Brambilla E.-M."/>
            <person name="Klenk H.-P."/>
            <person name="Eisen J.A."/>
        </authorList>
    </citation>
    <scope>NUCLEOTIDE SEQUENCE [LARGE SCALE GENOMIC DNA]</scope>
    <source>
        <strain evidence="3">ATCC BAA-1197 / DSM 17291 / Cas60314</strain>
    </source>
</reference>
<organism evidence="2 3">
    <name type="scientific">Thermovirga lienii (strain ATCC BAA-1197 / DSM 17291 / Cas60314)</name>
    <dbReference type="NCBI Taxonomy" id="580340"/>
    <lineage>
        <taxon>Bacteria</taxon>
        <taxon>Thermotogati</taxon>
        <taxon>Synergistota</taxon>
        <taxon>Synergistia</taxon>
        <taxon>Synergistales</taxon>
        <taxon>Thermovirgaceae</taxon>
        <taxon>Thermovirga</taxon>
    </lineage>
</organism>
<dbReference type="SUPFAM" id="SSF53335">
    <property type="entry name" value="S-adenosyl-L-methionine-dependent methyltransferases"/>
    <property type="match status" value="1"/>
</dbReference>
<dbReference type="STRING" id="580340.Tlie_0408"/>
<dbReference type="GO" id="GO:0032259">
    <property type="term" value="P:methylation"/>
    <property type="evidence" value="ECO:0007669"/>
    <property type="project" value="UniProtKB-KW"/>
</dbReference>
<dbReference type="HOGENOM" id="CLU_037990_10_2_0"/>
<gene>
    <name evidence="2" type="ordered locus">Tlie_0408</name>
</gene>
<keyword evidence="2" id="KW-0808">Transferase</keyword>
<dbReference type="InterPro" id="IPR050508">
    <property type="entry name" value="Methyltransf_Superfamily"/>
</dbReference>
<dbReference type="Proteomes" id="UP000005868">
    <property type="component" value="Chromosome"/>
</dbReference>
<accession>G7V7I1</accession>
<reference evidence="2 3" key="2">
    <citation type="journal article" date="2012" name="Stand. Genomic Sci.">
        <title>Genome sequence of the moderately thermophilic, amino-acid-degrading and sulfur-reducing bacterium Thermovirga lienii type strain (Cas60314(T)).</title>
        <authorList>
            <person name="Goker M."/>
            <person name="Saunders E."/>
            <person name="Lapidus A."/>
            <person name="Nolan M."/>
            <person name="Lucas S."/>
            <person name="Hammon N."/>
            <person name="Deshpande S."/>
            <person name="Cheng J.F."/>
            <person name="Han C."/>
            <person name="Tapia R."/>
            <person name="Goodwin L.A."/>
            <person name="Pitluck S."/>
            <person name="Liolios K."/>
            <person name="Mavromatis K."/>
            <person name="Pagani I."/>
            <person name="Ivanova N."/>
            <person name="Mikhailova N."/>
            <person name="Pati A."/>
            <person name="Chen A."/>
            <person name="Palaniappan K."/>
            <person name="Land M."/>
            <person name="Chang Y.J."/>
            <person name="Jeffries C.D."/>
            <person name="Brambilla E.M."/>
            <person name="Rohde M."/>
            <person name="Spring S."/>
            <person name="Detter J.C."/>
            <person name="Woyke T."/>
            <person name="Bristow J."/>
            <person name="Eisen J.A."/>
            <person name="Markowitz V."/>
            <person name="Hugenholtz P."/>
            <person name="Kyrpides N.C."/>
            <person name="Klenk H.P."/>
        </authorList>
    </citation>
    <scope>NUCLEOTIDE SEQUENCE [LARGE SCALE GENOMIC DNA]</scope>
    <source>
        <strain evidence="3">ATCC BAA-1197 / DSM 17291 / Cas60314</strain>
    </source>
</reference>
<dbReference type="GO" id="GO:0008168">
    <property type="term" value="F:methyltransferase activity"/>
    <property type="evidence" value="ECO:0007669"/>
    <property type="project" value="UniProtKB-KW"/>
</dbReference>
<dbReference type="Pfam" id="PF13649">
    <property type="entry name" value="Methyltransf_25"/>
    <property type="match status" value="1"/>
</dbReference>
<dbReference type="EMBL" id="CP003096">
    <property type="protein sequence ID" value="AER66143.1"/>
    <property type="molecule type" value="Genomic_DNA"/>
</dbReference>
<name>G7V7I1_THELD</name>
<dbReference type="InterPro" id="IPR041698">
    <property type="entry name" value="Methyltransf_25"/>
</dbReference>
<dbReference type="KEGG" id="tli:Tlie_0408"/>
<dbReference type="OrthoDB" id="4979at2"/>
<dbReference type="InterPro" id="IPR029063">
    <property type="entry name" value="SAM-dependent_MTases_sf"/>
</dbReference>
<dbReference type="eggNOG" id="COG2226">
    <property type="taxonomic scope" value="Bacteria"/>
</dbReference>
<evidence type="ECO:0000259" key="1">
    <source>
        <dbReference type="Pfam" id="PF13649"/>
    </source>
</evidence>
<keyword evidence="3" id="KW-1185">Reference proteome</keyword>
<dbReference type="Gene3D" id="3.40.50.150">
    <property type="entry name" value="Vaccinia Virus protein VP39"/>
    <property type="match status" value="1"/>
</dbReference>
<sequence>MDNVVSYFDAIAPSWDKKIQVDYRLIKNILQEVQSPTGPFKSILDIGCGTGTLFPLLLERLQENGTLWGLDPSAKMLEVASAKFNDPRIKLIKAFSENIPIEDESIDLITVFSCFPHLEDKRACLKEWFRVLVPKGMAFVFHSQSREKINSIHKALPSPINNHLLDCAETVAQWASEEMFSVLKTQDDDTMYLLILQKP</sequence>
<keyword evidence="2" id="KW-0489">Methyltransferase</keyword>
<evidence type="ECO:0000313" key="2">
    <source>
        <dbReference type="EMBL" id="AER66143.1"/>
    </source>
</evidence>
<dbReference type="CDD" id="cd02440">
    <property type="entry name" value="AdoMet_MTases"/>
    <property type="match status" value="1"/>
</dbReference>